<protein>
    <submittedName>
        <fullName evidence="1">Uncharacterized protein</fullName>
    </submittedName>
</protein>
<evidence type="ECO:0000313" key="1">
    <source>
        <dbReference type="EMBL" id="GGH82724.1"/>
    </source>
</evidence>
<reference evidence="1" key="2">
    <citation type="submission" date="2020-09" db="EMBL/GenBank/DDBJ databases">
        <authorList>
            <person name="Sun Q."/>
            <person name="Zhou Y."/>
        </authorList>
    </citation>
    <scope>NUCLEOTIDE SEQUENCE</scope>
    <source>
        <strain evidence="1">CGMCC 1.12777</strain>
    </source>
</reference>
<sequence>MCLCYRGTKISIKKLIKNEKGMLEIHYVLRDVVLHYTYLPIFLLYIATTELADNYLIQS</sequence>
<gene>
    <name evidence="1" type="ORF">GCM10007096_22530</name>
</gene>
<dbReference type="EMBL" id="BMFV01000016">
    <property type="protein sequence ID" value="GGH82724.1"/>
    <property type="molecule type" value="Genomic_DNA"/>
</dbReference>
<organism evidence="1 2">
    <name type="scientific">Pullulanibacillus pueri</name>
    <dbReference type="NCBI Taxonomy" id="1437324"/>
    <lineage>
        <taxon>Bacteria</taxon>
        <taxon>Bacillati</taxon>
        <taxon>Bacillota</taxon>
        <taxon>Bacilli</taxon>
        <taxon>Bacillales</taxon>
        <taxon>Sporolactobacillaceae</taxon>
        <taxon>Pullulanibacillus</taxon>
    </lineage>
</organism>
<dbReference type="AlphaFoldDB" id="A0A8J3EMC8"/>
<proteinExistence type="predicted"/>
<reference evidence="1" key="1">
    <citation type="journal article" date="2014" name="Int. J. Syst. Evol. Microbiol.">
        <title>Complete genome sequence of Corynebacterium casei LMG S-19264T (=DSM 44701T), isolated from a smear-ripened cheese.</title>
        <authorList>
            <consortium name="US DOE Joint Genome Institute (JGI-PGF)"/>
            <person name="Walter F."/>
            <person name="Albersmeier A."/>
            <person name="Kalinowski J."/>
            <person name="Ruckert C."/>
        </authorList>
    </citation>
    <scope>NUCLEOTIDE SEQUENCE</scope>
    <source>
        <strain evidence="1">CGMCC 1.12777</strain>
    </source>
</reference>
<keyword evidence="2" id="KW-1185">Reference proteome</keyword>
<accession>A0A8J3EMC8</accession>
<name>A0A8J3EMC8_9BACL</name>
<dbReference type="Proteomes" id="UP000656813">
    <property type="component" value="Unassembled WGS sequence"/>
</dbReference>
<evidence type="ECO:0000313" key="2">
    <source>
        <dbReference type="Proteomes" id="UP000656813"/>
    </source>
</evidence>
<comment type="caution">
    <text evidence="1">The sequence shown here is derived from an EMBL/GenBank/DDBJ whole genome shotgun (WGS) entry which is preliminary data.</text>
</comment>